<evidence type="ECO:0000256" key="12">
    <source>
        <dbReference type="PIRNR" id="PIRNR006446"/>
    </source>
</evidence>
<dbReference type="Pfam" id="PF01654">
    <property type="entry name" value="Cyt_bd_oxida_I"/>
    <property type="match status" value="1"/>
</dbReference>
<evidence type="ECO:0000256" key="7">
    <source>
        <dbReference type="ARBA" id="ARBA00022723"/>
    </source>
</evidence>
<feature type="transmembrane region" description="Helical" evidence="12">
    <location>
        <begin position="20"/>
        <end position="41"/>
    </location>
</feature>
<keyword evidence="3 12" id="KW-0813">Transport</keyword>
<reference evidence="14 15" key="1">
    <citation type="submission" date="2019-04" db="EMBL/GenBank/DDBJ databases">
        <authorList>
            <person name="Feng G."/>
            <person name="Zhu H."/>
        </authorList>
    </citation>
    <scope>NUCLEOTIDE SEQUENCE [LARGE SCALE GENOMIC DNA]</scope>
    <source>
        <strain evidence="14 15">6HR-1</strain>
    </source>
</reference>
<comment type="caution">
    <text evidence="14">The sequence shown here is derived from an EMBL/GenBank/DDBJ whole genome shotgun (WGS) entry which is preliminary data.</text>
</comment>
<accession>A0A4Z0NT57</accession>
<keyword evidence="5 12" id="KW-0349">Heme</keyword>
<dbReference type="GO" id="GO:0009055">
    <property type="term" value="F:electron transfer activity"/>
    <property type="evidence" value="ECO:0007669"/>
    <property type="project" value="UniProtKB-UniRule"/>
</dbReference>
<dbReference type="GO" id="GO:0019646">
    <property type="term" value="P:aerobic electron transport chain"/>
    <property type="evidence" value="ECO:0007669"/>
    <property type="project" value="InterPro"/>
</dbReference>
<evidence type="ECO:0000313" key="15">
    <source>
        <dbReference type="Proteomes" id="UP000297535"/>
    </source>
</evidence>
<keyword evidence="7 12" id="KW-0479">Metal-binding</keyword>
<organism evidence="14 15">
    <name type="scientific">Methylobacterium nonmethylotrophicum</name>
    <dbReference type="NCBI Taxonomy" id="1141884"/>
    <lineage>
        <taxon>Bacteria</taxon>
        <taxon>Pseudomonadati</taxon>
        <taxon>Pseudomonadota</taxon>
        <taxon>Alphaproteobacteria</taxon>
        <taxon>Hyphomicrobiales</taxon>
        <taxon>Methylobacteriaceae</taxon>
        <taxon>Methylobacterium</taxon>
    </lineage>
</organism>
<dbReference type="EMBL" id="SRLB01000007">
    <property type="protein sequence ID" value="TGD99655.1"/>
    <property type="molecule type" value="Genomic_DNA"/>
</dbReference>
<dbReference type="GO" id="GO:0016682">
    <property type="term" value="F:oxidoreductase activity, acting on diphenols and related substances as donors, oxygen as acceptor"/>
    <property type="evidence" value="ECO:0007669"/>
    <property type="project" value="TreeGrafter"/>
</dbReference>
<feature type="compositionally biased region" description="Low complexity" evidence="13">
    <location>
        <begin position="448"/>
        <end position="463"/>
    </location>
</feature>
<dbReference type="GO" id="GO:0020037">
    <property type="term" value="F:heme binding"/>
    <property type="evidence" value="ECO:0007669"/>
    <property type="project" value="TreeGrafter"/>
</dbReference>
<keyword evidence="15" id="KW-1185">Reference proteome</keyword>
<feature type="transmembrane region" description="Helical" evidence="12">
    <location>
        <begin position="356"/>
        <end position="377"/>
    </location>
</feature>
<feature type="transmembrane region" description="Helical" evidence="12">
    <location>
        <begin position="216"/>
        <end position="235"/>
    </location>
</feature>
<keyword evidence="8 12" id="KW-0249">Electron transport</keyword>
<evidence type="ECO:0000256" key="4">
    <source>
        <dbReference type="ARBA" id="ARBA00022475"/>
    </source>
</evidence>
<evidence type="ECO:0000256" key="8">
    <source>
        <dbReference type="ARBA" id="ARBA00022982"/>
    </source>
</evidence>
<feature type="transmembrane region" description="Helical" evidence="12">
    <location>
        <begin position="53"/>
        <end position="74"/>
    </location>
</feature>
<evidence type="ECO:0000256" key="9">
    <source>
        <dbReference type="ARBA" id="ARBA00022989"/>
    </source>
</evidence>
<feature type="region of interest" description="Disordered" evidence="13">
    <location>
        <begin position="441"/>
        <end position="472"/>
    </location>
</feature>
<gene>
    <name evidence="14" type="ORF">EU555_10735</name>
</gene>
<evidence type="ECO:0000256" key="10">
    <source>
        <dbReference type="ARBA" id="ARBA00023004"/>
    </source>
</evidence>
<evidence type="ECO:0000256" key="5">
    <source>
        <dbReference type="ARBA" id="ARBA00022617"/>
    </source>
</evidence>
<feature type="transmembrane region" description="Helical" evidence="12">
    <location>
        <begin position="404"/>
        <end position="426"/>
    </location>
</feature>
<keyword evidence="11 12" id="KW-0472">Membrane</keyword>
<dbReference type="GO" id="GO:0070069">
    <property type="term" value="C:cytochrome complex"/>
    <property type="evidence" value="ECO:0007669"/>
    <property type="project" value="UniProtKB-UniRule"/>
</dbReference>
<evidence type="ECO:0000256" key="1">
    <source>
        <dbReference type="ARBA" id="ARBA00004651"/>
    </source>
</evidence>
<keyword evidence="9 12" id="KW-1133">Transmembrane helix</keyword>
<keyword evidence="4 12" id="KW-1003">Cell membrane</keyword>
<evidence type="ECO:0000256" key="3">
    <source>
        <dbReference type="ARBA" id="ARBA00022448"/>
    </source>
</evidence>
<feature type="transmembrane region" description="Helical" evidence="12">
    <location>
        <begin position="319"/>
        <end position="344"/>
    </location>
</feature>
<evidence type="ECO:0000256" key="11">
    <source>
        <dbReference type="ARBA" id="ARBA00023136"/>
    </source>
</evidence>
<dbReference type="OrthoDB" id="9807042at2"/>
<evidence type="ECO:0000256" key="13">
    <source>
        <dbReference type="SAM" id="MobiDB-lite"/>
    </source>
</evidence>
<dbReference type="GO" id="GO:0046872">
    <property type="term" value="F:metal ion binding"/>
    <property type="evidence" value="ECO:0007669"/>
    <property type="project" value="UniProtKB-UniRule"/>
</dbReference>
<dbReference type="Proteomes" id="UP000297535">
    <property type="component" value="Unassembled WGS sequence"/>
</dbReference>
<feature type="transmembrane region" description="Helical" evidence="12">
    <location>
        <begin position="94"/>
        <end position="116"/>
    </location>
</feature>
<keyword evidence="10 12" id="KW-0408">Iron</keyword>
<comment type="subcellular location">
    <subcellularLocation>
        <location evidence="12">Cell inner membrane</location>
    </subcellularLocation>
    <subcellularLocation>
        <location evidence="1">Cell membrane</location>
        <topology evidence="1">Multi-pass membrane protein</topology>
    </subcellularLocation>
</comment>
<dbReference type="PIRSF" id="PIRSF006446">
    <property type="entry name" value="Cyt_quinol_oxidase_1"/>
    <property type="match status" value="1"/>
</dbReference>
<feature type="transmembrane region" description="Helical" evidence="12">
    <location>
        <begin position="123"/>
        <end position="145"/>
    </location>
</feature>
<name>A0A4Z0NT57_9HYPH</name>
<dbReference type="RefSeq" id="WP_135414662.1">
    <property type="nucleotide sequence ID" value="NZ_SRLB01000007.1"/>
</dbReference>
<dbReference type="AlphaFoldDB" id="A0A4Z0NT57"/>
<evidence type="ECO:0000256" key="2">
    <source>
        <dbReference type="ARBA" id="ARBA00009819"/>
    </source>
</evidence>
<comment type="similarity">
    <text evidence="2 12">Belongs to the cytochrome ubiquinol oxidase subunit 1 family.</text>
</comment>
<evidence type="ECO:0000256" key="6">
    <source>
        <dbReference type="ARBA" id="ARBA00022692"/>
    </source>
</evidence>
<feature type="transmembrane region" description="Helical" evidence="12">
    <location>
        <begin position="182"/>
        <end position="204"/>
    </location>
</feature>
<dbReference type="PANTHER" id="PTHR30365">
    <property type="entry name" value="CYTOCHROME D UBIQUINOL OXIDASE"/>
    <property type="match status" value="1"/>
</dbReference>
<proteinExistence type="inferred from homology"/>
<protein>
    <submittedName>
        <fullName evidence="14">Cytochrome ubiquinol oxidase subunit I</fullName>
    </submittedName>
</protein>
<dbReference type="InterPro" id="IPR002585">
    <property type="entry name" value="Cyt-d_ubiquinol_oxidase_su_1"/>
</dbReference>
<dbReference type="GO" id="GO:0005886">
    <property type="term" value="C:plasma membrane"/>
    <property type="evidence" value="ECO:0007669"/>
    <property type="project" value="UniProtKB-SubCell"/>
</dbReference>
<keyword evidence="6 12" id="KW-0812">Transmembrane</keyword>
<evidence type="ECO:0000313" key="14">
    <source>
        <dbReference type="EMBL" id="TGD99655.1"/>
    </source>
</evidence>
<dbReference type="PANTHER" id="PTHR30365:SF14">
    <property type="entry name" value="CYTOCHROME BD MENAQUINOL OXIDASE SUBUNIT I-RELATED"/>
    <property type="match status" value="1"/>
</dbReference>
<sequence length="472" mass="51602">MDALVLSRIQFAFTVGFHILWPAFTIGIASFVAFLSFLTWRTGDPVYRALMRFWIRIFALGFGMGVITGIVLGYQIGTNWSGFSRSVSNVLGPFFMYEVLSAFFLEAGFIGIVLFGERRVGPGLHFFACLMVACGTLISAGWILASNSWMQTPAGHVVDADGVFHVTDWASAFFNPSYPYRLIHMVCASYLTGSFVVAGVSAWHLWRGTHVKASRVAFSMAMWASLLLAPLQALLGDAHGRNTLVHQPTKVAAMEGLWDTGRAVPSLIFAWPDMTQERNLYAIEVPIKGFASLYLTHSWTGEVQGLKAVPAADRPYVPFVFFAFRIMVGIALLLIALAFTGAVLRWRGRLFTTRWFQLACVAAMPLGFVAIIAGWTVTETGRQPFVVYGHLRTADAVTVQPAGAVLSSLILFFVVYNLLLLAFFWYGARVAMRGPEPLSDETPNAVRPGLEQAGPALAGGAPAYSRSLAPGE</sequence>